<dbReference type="Proteomes" id="UP000030003">
    <property type="component" value="Unassembled WGS sequence"/>
</dbReference>
<feature type="compositionally biased region" description="Basic and acidic residues" evidence="1">
    <location>
        <begin position="25"/>
        <end position="41"/>
    </location>
</feature>
<feature type="region of interest" description="Disordered" evidence="1">
    <location>
        <begin position="1"/>
        <end position="85"/>
    </location>
</feature>
<dbReference type="STRING" id="1385515.GCA_000423325_01640"/>
<protein>
    <submittedName>
        <fullName evidence="2">Uncharacterized protein</fullName>
    </submittedName>
</protein>
<accession>A0A0A0M9U0</accession>
<keyword evidence="3" id="KW-1185">Reference proteome</keyword>
<evidence type="ECO:0000256" key="1">
    <source>
        <dbReference type="SAM" id="MobiDB-lite"/>
    </source>
</evidence>
<proteinExistence type="predicted"/>
<dbReference type="AlphaFoldDB" id="A0A0A0M9U0"/>
<reference evidence="2 3" key="1">
    <citation type="submission" date="2013-08" db="EMBL/GenBank/DDBJ databases">
        <title>Genomic analysis of Lysobacter defluvii.</title>
        <authorList>
            <person name="Wang Q."/>
            <person name="Wang G."/>
        </authorList>
    </citation>
    <scope>NUCLEOTIDE SEQUENCE [LARGE SCALE GENOMIC DNA]</scope>
    <source>
        <strain evidence="2 3">IMMIB APB-9</strain>
    </source>
</reference>
<gene>
    <name evidence="2" type="ORF">N791_12745</name>
</gene>
<name>A0A0A0M9U0_9GAMM</name>
<dbReference type="EMBL" id="AVBH01000038">
    <property type="protein sequence ID" value="KGO98979.1"/>
    <property type="molecule type" value="Genomic_DNA"/>
</dbReference>
<evidence type="ECO:0000313" key="2">
    <source>
        <dbReference type="EMBL" id="KGO98979.1"/>
    </source>
</evidence>
<organism evidence="2 3">
    <name type="scientific">Lysobacter defluvii IMMIB APB-9 = DSM 18482</name>
    <dbReference type="NCBI Taxonomy" id="1385515"/>
    <lineage>
        <taxon>Bacteria</taxon>
        <taxon>Pseudomonadati</taxon>
        <taxon>Pseudomonadota</taxon>
        <taxon>Gammaproteobacteria</taxon>
        <taxon>Lysobacterales</taxon>
        <taxon>Lysobacteraceae</taxon>
        <taxon>Novilysobacter</taxon>
    </lineage>
</organism>
<sequence length="85" mass="8976">MANAHSTPGDPKSRLTQRAPDTPPNDDRADTGRDTGLEGGRDAATTHLGTTSGGERASAGQADPNRSSRDHGNSLQEQDPLRENR</sequence>
<dbReference type="RefSeq" id="WP_027069976.1">
    <property type="nucleotide sequence ID" value="NZ_AUHT01000008.1"/>
</dbReference>
<evidence type="ECO:0000313" key="3">
    <source>
        <dbReference type="Proteomes" id="UP000030003"/>
    </source>
</evidence>
<comment type="caution">
    <text evidence="2">The sequence shown here is derived from an EMBL/GenBank/DDBJ whole genome shotgun (WGS) entry which is preliminary data.</text>
</comment>